<evidence type="ECO:0000256" key="4">
    <source>
        <dbReference type="ARBA" id="ARBA00023235"/>
    </source>
</evidence>
<accession>A0A1G2BTQ6</accession>
<evidence type="ECO:0000256" key="2">
    <source>
        <dbReference type="ARBA" id="ARBA00007365"/>
    </source>
</evidence>
<keyword evidence="4 5" id="KW-0413">Isomerase</keyword>
<dbReference type="EMBL" id="MHKO01000025">
    <property type="protein sequence ID" value="OGY92296.1"/>
    <property type="molecule type" value="Genomic_DNA"/>
</dbReference>
<evidence type="ECO:0000313" key="8">
    <source>
        <dbReference type="Proteomes" id="UP000178109"/>
    </source>
</evidence>
<dbReference type="InterPro" id="IPR029000">
    <property type="entry name" value="Cyclophilin-like_dom_sf"/>
</dbReference>
<comment type="catalytic activity">
    <reaction evidence="5">
        <text>[protein]-peptidylproline (omega=180) = [protein]-peptidylproline (omega=0)</text>
        <dbReference type="Rhea" id="RHEA:16237"/>
        <dbReference type="Rhea" id="RHEA-COMP:10747"/>
        <dbReference type="Rhea" id="RHEA-COMP:10748"/>
        <dbReference type="ChEBI" id="CHEBI:83833"/>
        <dbReference type="ChEBI" id="CHEBI:83834"/>
        <dbReference type="EC" id="5.2.1.8"/>
    </reaction>
</comment>
<dbReference type="PROSITE" id="PS50072">
    <property type="entry name" value="CSA_PPIASE_2"/>
    <property type="match status" value="1"/>
</dbReference>
<dbReference type="Proteomes" id="UP000178109">
    <property type="component" value="Unassembled WGS sequence"/>
</dbReference>
<dbReference type="GO" id="GO:0006457">
    <property type="term" value="P:protein folding"/>
    <property type="evidence" value="ECO:0007669"/>
    <property type="project" value="InterPro"/>
</dbReference>
<proteinExistence type="inferred from homology"/>
<dbReference type="InterPro" id="IPR024936">
    <property type="entry name" value="Cyclophilin-type_PPIase"/>
</dbReference>
<dbReference type="PROSITE" id="PS00170">
    <property type="entry name" value="CSA_PPIASE_1"/>
    <property type="match status" value="1"/>
</dbReference>
<dbReference type="InterPro" id="IPR044666">
    <property type="entry name" value="Cyclophilin_A-like"/>
</dbReference>
<dbReference type="PRINTS" id="PR00153">
    <property type="entry name" value="CSAPPISMRASE"/>
</dbReference>
<comment type="similarity">
    <text evidence="2 5">Belongs to the cyclophilin-type PPIase family.</text>
</comment>
<gene>
    <name evidence="7" type="ORF">A3H70_03475</name>
</gene>
<dbReference type="PANTHER" id="PTHR45625">
    <property type="entry name" value="PEPTIDYL-PROLYL CIS-TRANS ISOMERASE-RELATED"/>
    <property type="match status" value="1"/>
</dbReference>
<name>A0A1G2BTQ6_9BACT</name>
<dbReference type="Gene3D" id="2.40.100.10">
    <property type="entry name" value="Cyclophilin-like"/>
    <property type="match status" value="1"/>
</dbReference>
<organism evidence="7 8">
    <name type="scientific">Candidatus Komeilibacteria bacterium RIFCSPLOWO2_02_FULL_48_11</name>
    <dbReference type="NCBI Taxonomy" id="1798553"/>
    <lineage>
        <taxon>Bacteria</taxon>
        <taxon>Candidatus Komeiliibacteriota</taxon>
    </lineage>
</organism>
<sequence length="174" mass="18809">MATTTPEREQEKTIVTLQTSKGNIRLELWPQDAPKTAANFVKLAEAGFYEGTTFHRVIPDFMIQGGDPLSKDDNPLNDGTGGPGYMFEDEINSRKLVRGSLAMANAGPDTNGSQFFIVTADAAPWLDGKHAVFGQVLDGMDVVTAIAGAERDSRDRPLKNITVNKIAAEAAEKQ</sequence>
<evidence type="ECO:0000259" key="6">
    <source>
        <dbReference type="PROSITE" id="PS50072"/>
    </source>
</evidence>
<protein>
    <recommendedName>
        <fullName evidence="5">Peptidyl-prolyl cis-trans isomerase</fullName>
        <shortName evidence="5">PPIase</shortName>
        <ecNumber evidence="5">5.2.1.8</ecNumber>
    </recommendedName>
</protein>
<dbReference type="GO" id="GO:0003755">
    <property type="term" value="F:peptidyl-prolyl cis-trans isomerase activity"/>
    <property type="evidence" value="ECO:0007669"/>
    <property type="project" value="UniProtKB-UniRule"/>
</dbReference>
<dbReference type="InterPro" id="IPR020892">
    <property type="entry name" value="Cyclophilin-type_PPIase_CS"/>
</dbReference>
<evidence type="ECO:0000313" key="7">
    <source>
        <dbReference type="EMBL" id="OGY92296.1"/>
    </source>
</evidence>
<dbReference type="InterPro" id="IPR002130">
    <property type="entry name" value="Cyclophilin-type_PPIase_dom"/>
</dbReference>
<keyword evidence="3 5" id="KW-0697">Rotamase</keyword>
<dbReference type="SUPFAM" id="SSF50891">
    <property type="entry name" value="Cyclophilin-like"/>
    <property type="match status" value="1"/>
</dbReference>
<dbReference type="EC" id="5.2.1.8" evidence="5"/>
<dbReference type="STRING" id="1798553.A3H70_03475"/>
<evidence type="ECO:0000256" key="3">
    <source>
        <dbReference type="ARBA" id="ARBA00023110"/>
    </source>
</evidence>
<reference evidence="7 8" key="1">
    <citation type="journal article" date="2016" name="Nat. Commun.">
        <title>Thousands of microbial genomes shed light on interconnected biogeochemical processes in an aquifer system.</title>
        <authorList>
            <person name="Anantharaman K."/>
            <person name="Brown C.T."/>
            <person name="Hug L.A."/>
            <person name="Sharon I."/>
            <person name="Castelle C.J."/>
            <person name="Probst A.J."/>
            <person name="Thomas B.C."/>
            <person name="Singh A."/>
            <person name="Wilkins M.J."/>
            <person name="Karaoz U."/>
            <person name="Brodie E.L."/>
            <person name="Williams K.H."/>
            <person name="Hubbard S.S."/>
            <person name="Banfield J.F."/>
        </authorList>
    </citation>
    <scope>NUCLEOTIDE SEQUENCE [LARGE SCALE GENOMIC DNA]</scope>
</reference>
<feature type="domain" description="PPIase cyclophilin-type" evidence="6">
    <location>
        <begin position="14"/>
        <end position="168"/>
    </location>
</feature>
<dbReference type="AlphaFoldDB" id="A0A1G2BTQ6"/>
<evidence type="ECO:0000256" key="5">
    <source>
        <dbReference type="RuleBase" id="RU363019"/>
    </source>
</evidence>
<dbReference type="PIRSF" id="PIRSF001467">
    <property type="entry name" value="Peptidylpro_ismrse"/>
    <property type="match status" value="1"/>
</dbReference>
<dbReference type="PANTHER" id="PTHR45625:SF4">
    <property type="entry name" value="PEPTIDYLPROLYL ISOMERASE DOMAIN AND WD REPEAT-CONTAINING PROTEIN 1"/>
    <property type="match status" value="1"/>
</dbReference>
<comment type="caution">
    <text evidence="7">The sequence shown here is derived from an EMBL/GenBank/DDBJ whole genome shotgun (WGS) entry which is preliminary data.</text>
</comment>
<dbReference type="CDD" id="cd00317">
    <property type="entry name" value="cyclophilin"/>
    <property type="match status" value="1"/>
</dbReference>
<dbReference type="Pfam" id="PF00160">
    <property type="entry name" value="Pro_isomerase"/>
    <property type="match status" value="1"/>
</dbReference>
<comment type="function">
    <text evidence="1 5">PPIases accelerate the folding of proteins. It catalyzes the cis-trans isomerization of proline imidic peptide bonds in oligopeptides.</text>
</comment>
<evidence type="ECO:0000256" key="1">
    <source>
        <dbReference type="ARBA" id="ARBA00002388"/>
    </source>
</evidence>